<dbReference type="CDD" id="cd00995">
    <property type="entry name" value="PBP2_NikA_DppA_OppA_like"/>
    <property type="match status" value="1"/>
</dbReference>
<reference evidence="8 9" key="1">
    <citation type="submission" date="2019-03" db="EMBL/GenBank/DDBJ databases">
        <title>Genomic Encyclopedia of Type Strains, Phase IV (KMG-IV): sequencing the most valuable type-strain genomes for metagenomic binning, comparative biology and taxonomic classification.</title>
        <authorList>
            <person name="Goeker M."/>
        </authorList>
    </citation>
    <scope>NUCLEOTIDE SEQUENCE [LARGE SCALE GENOMIC DNA]</scope>
    <source>
        <strain evidence="8 9">DSM 45765</strain>
    </source>
</reference>
<dbReference type="AlphaFoldDB" id="A0A4R2QVB6"/>
<dbReference type="PROSITE" id="PS01040">
    <property type="entry name" value="SBP_BACTERIAL_5"/>
    <property type="match status" value="1"/>
</dbReference>
<name>A0A4R2QVB6_9PSEU</name>
<evidence type="ECO:0000313" key="9">
    <source>
        <dbReference type="Proteomes" id="UP000294911"/>
    </source>
</evidence>
<sequence>MRLGNPRVARSVRSLVTVSLVGGLVSVAAAPAALAQEQDEKVTLRVALTQEIDHLNPFMAILQSSTGIGRVAFDYLTRYSAKDQEPIEGLATDWKTSDDNLTWTFQIRDNAKWSDGEKLTAEDIAYTYNLIMEDETAATANGSFVSSFEEVTAPNDTTLVIKTRTPQATMLALDIPIVPEHVWSKLDKVDDPKMDQPPIVSSGPFTITEFRPKEFVRLEANKDYWDGAPEIDGLDFVFYDNADGAVSALQNGEVDLVNRLTPAQYETLEGEDNIAVNKAQGRRFNELLMNPGAATKDGEPIGDGHPALRDVRVRQAIAKAIDPQALAERVMSGYAEPGSSVIPPVFEDYYWEPTEDQRWKFDPAQANRELDAAGYERGPDGIRQMPNGTPLEFRLLGHKGRAFDEQSASFIVEWLKKIGIKVTQEIVQDDQVNEMSSAGEFDLMFSGWGVNPDPDYILGLHRCSARPNAAGHGGTTDSFFCDQEYDRLYARQLAEQDETKRQEIVKQMQERLYEQAPMVVLDYDNALEAYRSDKFADFNVQPQPTGVIMEQNGNWGYYQAKPGDGGAEGGMPTGAWIAIGAVAIVAVAGGGIALRKRGKSVDDRE</sequence>
<dbReference type="InterPro" id="IPR030678">
    <property type="entry name" value="Peptide/Ni-bd"/>
</dbReference>
<keyword evidence="5" id="KW-1133">Transmembrane helix</keyword>
<dbReference type="InterPro" id="IPR023765">
    <property type="entry name" value="SBP_5_CS"/>
</dbReference>
<evidence type="ECO:0000313" key="8">
    <source>
        <dbReference type="EMBL" id="TCP50981.1"/>
    </source>
</evidence>
<evidence type="ECO:0000256" key="5">
    <source>
        <dbReference type="SAM" id="Phobius"/>
    </source>
</evidence>
<feature type="chain" id="PRO_5038666806" evidence="6">
    <location>
        <begin position="36"/>
        <end position="605"/>
    </location>
</feature>
<dbReference type="EMBL" id="SLXQ01000007">
    <property type="protein sequence ID" value="TCP50981.1"/>
    <property type="molecule type" value="Genomic_DNA"/>
</dbReference>
<feature type="domain" description="Solute-binding protein family 5" evidence="7">
    <location>
        <begin position="85"/>
        <end position="459"/>
    </location>
</feature>
<dbReference type="Proteomes" id="UP000294911">
    <property type="component" value="Unassembled WGS sequence"/>
</dbReference>
<dbReference type="Gene3D" id="3.10.105.10">
    <property type="entry name" value="Dipeptide-binding Protein, Domain 3"/>
    <property type="match status" value="1"/>
</dbReference>
<feature type="signal peptide" evidence="6">
    <location>
        <begin position="1"/>
        <end position="35"/>
    </location>
</feature>
<comment type="caution">
    <text evidence="8">The sequence shown here is derived from an EMBL/GenBank/DDBJ whole genome shotgun (WGS) entry which is preliminary data.</text>
</comment>
<dbReference type="PIRSF" id="PIRSF002741">
    <property type="entry name" value="MppA"/>
    <property type="match status" value="1"/>
</dbReference>
<evidence type="ECO:0000256" key="2">
    <source>
        <dbReference type="ARBA" id="ARBA00005695"/>
    </source>
</evidence>
<dbReference type="InterPro" id="IPR000914">
    <property type="entry name" value="SBP_5_dom"/>
</dbReference>
<organism evidence="8 9">
    <name type="scientific">Tamaricihabitans halophyticus</name>
    <dbReference type="NCBI Taxonomy" id="1262583"/>
    <lineage>
        <taxon>Bacteria</taxon>
        <taxon>Bacillati</taxon>
        <taxon>Actinomycetota</taxon>
        <taxon>Actinomycetes</taxon>
        <taxon>Pseudonocardiales</taxon>
        <taxon>Pseudonocardiaceae</taxon>
        <taxon>Tamaricihabitans</taxon>
    </lineage>
</organism>
<dbReference type="PANTHER" id="PTHR30290:SF10">
    <property type="entry name" value="PERIPLASMIC OLIGOPEPTIDE-BINDING PROTEIN-RELATED"/>
    <property type="match status" value="1"/>
</dbReference>
<protein>
    <submittedName>
        <fullName evidence="8">Peptide/nickel transport system substrate-binding protein</fullName>
    </submittedName>
</protein>
<comment type="similarity">
    <text evidence="2">Belongs to the bacterial solute-binding protein 5 family.</text>
</comment>
<gene>
    <name evidence="8" type="ORF">EV191_107245</name>
</gene>
<proteinExistence type="inferred from homology"/>
<dbReference type="GO" id="GO:0015833">
    <property type="term" value="P:peptide transport"/>
    <property type="evidence" value="ECO:0007669"/>
    <property type="project" value="TreeGrafter"/>
</dbReference>
<dbReference type="GO" id="GO:1904680">
    <property type="term" value="F:peptide transmembrane transporter activity"/>
    <property type="evidence" value="ECO:0007669"/>
    <property type="project" value="TreeGrafter"/>
</dbReference>
<dbReference type="PANTHER" id="PTHR30290">
    <property type="entry name" value="PERIPLASMIC BINDING COMPONENT OF ABC TRANSPORTER"/>
    <property type="match status" value="1"/>
</dbReference>
<keyword evidence="9" id="KW-1185">Reference proteome</keyword>
<dbReference type="SUPFAM" id="SSF53850">
    <property type="entry name" value="Periplasmic binding protein-like II"/>
    <property type="match status" value="1"/>
</dbReference>
<keyword evidence="3" id="KW-0813">Transport</keyword>
<dbReference type="OrthoDB" id="9046151at2"/>
<keyword evidence="5" id="KW-0472">Membrane</keyword>
<feature type="transmembrane region" description="Helical" evidence="5">
    <location>
        <begin position="575"/>
        <end position="594"/>
    </location>
</feature>
<evidence type="ECO:0000259" key="7">
    <source>
        <dbReference type="Pfam" id="PF00496"/>
    </source>
</evidence>
<evidence type="ECO:0000256" key="3">
    <source>
        <dbReference type="ARBA" id="ARBA00022448"/>
    </source>
</evidence>
<evidence type="ECO:0000256" key="6">
    <source>
        <dbReference type="SAM" id="SignalP"/>
    </source>
</evidence>
<keyword evidence="5" id="KW-0812">Transmembrane</keyword>
<dbReference type="GO" id="GO:0043190">
    <property type="term" value="C:ATP-binding cassette (ABC) transporter complex"/>
    <property type="evidence" value="ECO:0007669"/>
    <property type="project" value="InterPro"/>
</dbReference>
<dbReference type="GO" id="GO:0042597">
    <property type="term" value="C:periplasmic space"/>
    <property type="evidence" value="ECO:0007669"/>
    <property type="project" value="UniProtKB-ARBA"/>
</dbReference>
<dbReference type="InterPro" id="IPR039424">
    <property type="entry name" value="SBP_5"/>
</dbReference>
<evidence type="ECO:0000256" key="4">
    <source>
        <dbReference type="ARBA" id="ARBA00022729"/>
    </source>
</evidence>
<accession>A0A4R2QVB6</accession>
<dbReference type="Pfam" id="PF00496">
    <property type="entry name" value="SBP_bac_5"/>
    <property type="match status" value="1"/>
</dbReference>
<evidence type="ECO:0000256" key="1">
    <source>
        <dbReference type="ARBA" id="ARBA00004193"/>
    </source>
</evidence>
<dbReference type="Gene3D" id="3.40.190.10">
    <property type="entry name" value="Periplasmic binding protein-like II"/>
    <property type="match status" value="1"/>
</dbReference>
<comment type="subcellular location">
    <subcellularLocation>
        <location evidence="1">Cell membrane</location>
        <topology evidence="1">Lipid-anchor</topology>
    </subcellularLocation>
</comment>
<keyword evidence="4 6" id="KW-0732">Signal</keyword>